<sequence length="101" mass="11499">MKVSHSSFQAAIIPAHQAQYNPISDPGALIPPQVRQQLQDKVRPEAGVNPNTLNEINQQLATIIWAEQTQQEATRHMDNLQDGPWTTEAQHNYPYNMQNQR</sequence>
<accession>A0A5B0QRS6</accession>
<proteinExistence type="predicted"/>
<organism evidence="2 3">
    <name type="scientific">Puccinia graminis f. sp. tritici</name>
    <dbReference type="NCBI Taxonomy" id="56615"/>
    <lineage>
        <taxon>Eukaryota</taxon>
        <taxon>Fungi</taxon>
        <taxon>Dikarya</taxon>
        <taxon>Basidiomycota</taxon>
        <taxon>Pucciniomycotina</taxon>
        <taxon>Pucciniomycetes</taxon>
        <taxon>Pucciniales</taxon>
        <taxon>Pucciniaceae</taxon>
        <taxon>Puccinia</taxon>
    </lineage>
</organism>
<comment type="caution">
    <text evidence="2">The sequence shown here is derived from an EMBL/GenBank/DDBJ whole genome shotgun (WGS) entry which is preliminary data.</text>
</comment>
<gene>
    <name evidence="2" type="ORF">PGTUg99_010012</name>
</gene>
<evidence type="ECO:0000313" key="2">
    <source>
        <dbReference type="EMBL" id="KAA1115603.1"/>
    </source>
</evidence>
<dbReference type="AlphaFoldDB" id="A0A5B0QRS6"/>
<evidence type="ECO:0000313" key="3">
    <source>
        <dbReference type="Proteomes" id="UP000325313"/>
    </source>
</evidence>
<reference evidence="2 3" key="1">
    <citation type="submission" date="2019-05" db="EMBL/GenBank/DDBJ databases">
        <title>Emergence of the Ug99 lineage of the wheat stem rust pathogen through somatic hybridization.</title>
        <authorList>
            <person name="Li F."/>
            <person name="Upadhyaya N.M."/>
            <person name="Sperschneider J."/>
            <person name="Matny O."/>
            <person name="Nguyen-Phuc H."/>
            <person name="Mago R."/>
            <person name="Raley C."/>
            <person name="Miller M.E."/>
            <person name="Silverstein K.A.T."/>
            <person name="Henningsen E."/>
            <person name="Hirsch C.D."/>
            <person name="Visser B."/>
            <person name="Pretorius Z.A."/>
            <person name="Steffenson B.J."/>
            <person name="Schwessinger B."/>
            <person name="Dodds P.N."/>
            <person name="Figueroa M."/>
        </authorList>
    </citation>
    <scope>NUCLEOTIDE SEQUENCE [LARGE SCALE GENOMIC DNA]</scope>
    <source>
        <strain evidence="2 3">Ug99</strain>
    </source>
</reference>
<feature type="compositionally biased region" description="Polar residues" evidence="1">
    <location>
        <begin position="87"/>
        <end position="101"/>
    </location>
</feature>
<dbReference type="EMBL" id="VDEP01000272">
    <property type="protein sequence ID" value="KAA1115603.1"/>
    <property type="molecule type" value="Genomic_DNA"/>
</dbReference>
<protein>
    <submittedName>
        <fullName evidence="2">Uncharacterized protein</fullName>
    </submittedName>
</protein>
<feature type="region of interest" description="Disordered" evidence="1">
    <location>
        <begin position="73"/>
        <end position="101"/>
    </location>
</feature>
<evidence type="ECO:0000256" key="1">
    <source>
        <dbReference type="SAM" id="MobiDB-lite"/>
    </source>
</evidence>
<name>A0A5B0QRS6_PUCGR</name>
<dbReference type="Proteomes" id="UP000325313">
    <property type="component" value="Unassembled WGS sequence"/>
</dbReference>